<name>A0A922M5I1_SPOEX</name>
<evidence type="ECO:0000313" key="3">
    <source>
        <dbReference type="Proteomes" id="UP000814243"/>
    </source>
</evidence>
<organism evidence="2 3">
    <name type="scientific">Spodoptera exigua</name>
    <name type="common">Beet armyworm</name>
    <name type="synonym">Noctua fulgens</name>
    <dbReference type="NCBI Taxonomy" id="7107"/>
    <lineage>
        <taxon>Eukaryota</taxon>
        <taxon>Metazoa</taxon>
        <taxon>Ecdysozoa</taxon>
        <taxon>Arthropoda</taxon>
        <taxon>Hexapoda</taxon>
        <taxon>Insecta</taxon>
        <taxon>Pterygota</taxon>
        <taxon>Neoptera</taxon>
        <taxon>Endopterygota</taxon>
        <taxon>Lepidoptera</taxon>
        <taxon>Glossata</taxon>
        <taxon>Ditrysia</taxon>
        <taxon>Noctuoidea</taxon>
        <taxon>Noctuidae</taxon>
        <taxon>Amphipyrinae</taxon>
        <taxon>Spodoptera</taxon>
    </lineage>
</organism>
<reference evidence="2" key="1">
    <citation type="journal article" date="2021" name="G3 (Bethesda)">
        <title>Genome and transcriptome analysis of the beet armyworm Spodoptera exigua reveals targets for pest control. .</title>
        <authorList>
            <person name="Simon S."/>
            <person name="Breeschoten T."/>
            <person name="Jansen H.J."/>
            <person name="Dirks R.P."/>
            <person name="Schranz M.E."/>
            <person name="Ros V.I.D."/>
        </authorList>
    </citation>
    <scope>NUCLEOTIDE SEQUENCE</scope>
    <source>
        <strain evidence="2">TB_SE_WUR_2020</strain>
    </source>
</reference>
<accession>A0A922M5I1</accession>
<protein>
    <submittedName>
        <fullName evidence="2">Uncharacterized protein</fullName>
    </submittedName>
</protein>
<keyword evidence="1" id="KW-0175">Coiled coil</keyword>
<gene>
    <name evidence="2" type="ORF">HF086_001019</name>
</gene>
<dbReference type="AlphaFoldDB" id="A0A922M5I1"/>
<dbReference type="EMBL" id="JACEFF010000810">
    <property type="protein sequence ID" value="KAH9630791.1"/>
    <property type="molecule type" value="Genomic_DNA"/>
</dbReference>
<dbReference type="Proteomes" id="UP000814243">
    <property type="component" value="Unassembled WGS sequence"/>
</dbReference>
<comment type="caution">
    <text evidence="2">The sequence shown here is derived from an EMBL/GenBank/DDBJ whole genome shotgun (WGS) entry which is preliminary data.</text>
</comment>
<evidence type="ECO:0000313" key="2">
    <source>
        <dbReference type="EMBL" id="KAH9630791.1"/>
    </source>
</evidence>
<evidence type="ECO:0000256" key="1">
    <source>
        <dbReference type="SAM" id="Coils"/>
    </source>
</evidence>
<sequence length="71" mass="8232">MMDRIVKLEDELRVLRVTNGSLNYITNSLESNENKISNGNVEDADAERMRLRKELADMRKAKQNAEEHSLK</sequence>
<feature type="coiled-coil region" evidence="1">
    <location>
        <begin position="41"/>
        <end position="71"/>
    </location>
</feature>
<proteinExistence type="predicted"/>